<dbReference type="PaxDb" id="3847-GLYMA17G10541.2"/>
<dbReference type="eggNOG" id="ENOG502STZ5">
    <property type="taxonomic scope" value="Eukaryota"/>
</dbReference>
<gene>
    <name evidence="1" type="ORF">GLYMA_17G097200</name>
</gene>
<name>K7MKU6_SOYBN</name>
<dbReference type="OrthoDB" id="10508153at2759"/>
<protein>
    <submittedName>
        <fullName evidence="1 2">Uncharacterized protein</fullName>
    </submittedName>
</protein>
<evidence type="ECO:0000313" key="1">
    <source>
        <dbReference type="EMBL" id="KRH03427.1"/>
    </source>
</evidence>
<dbReference type="Proteomes" id="UP000008827">
    <property type="component" value="Chromosome 17"/>
</dbReference>
<evidence type="ECO:0000313" key="3">
    <source>
        <dbReference type="Proteomes" id="UP000008827"/>
    </source>
</evidence>
<accession>K7MKU6</accession>
<dbReference type="HOGENOM" id="CLU_935102_0_0_1"/>
<dbReference type="InParanoid" id="K7MKU6"/>
<evidence type="ECO:0000313" key="2">
    <source>
        <dbReference type="EnsemblPlants" id="KRH03427"/>
    </source>
</evidence>
<dbReference type="Gramene" id="KRH03427">
    <property type="protein sequence ID" value="KRH03427"/>
    <property type="gene ID" value="GLYMA_17G097200"/>
</dbReference>
<reference evidence="1" key="3">
    <citation type="submission" date="2018-07" db="EMBL/GenBank/DDBJ databases">
        <title>WGS assembly of Glycine max.</title>
        <authorList>
            <person name="Schmutz J."/>
            <person name="Cannon S."/>
            <person name="Schlueter J."/>
            <person name="Ma J."/>
            <person name="Mitros T."/>
            <person name="Nelson W."/>
            <person name="Hyten D."/>
            <person name="Song Q."/>
            <person name="Thelen J."/>
            <person name="Cheng J."/>
            <person name="Xu D."/>
            <person name="Hellsten U."/>
            <person name="May G."/>
            <person name="Yu Y."/>
            <person name="Sakurai T."/>
            <person name="Umezawa T."/>
            <person name="Bhattacharyya M."/>
            <person name="Sandhu D."/>
            <person name="Valliyodan B."/>
            <person name="Lindquist E."/>
            <person name="Peto M."/>
            <person name="Grant D."/>
            <person name="Shu S."/>
            <person name="Goodstein D."/>
            <person name="Barry K."/>
            <person name="Futrell-Griggs M."/>
            <person name="Abernathy B."/>
            <person name="Du J."/>
            <person name="Tian Z."/>
            <person name="Zhu L."/>
            <person name="Gill N."/>
            <person name="Joshi T."/>
            <person name="Libault M."/>
            <person name="Sethuraman A."/>
            <person name="Zhang X."/>
            <person name="Shinozaki K."/>
            <person name="Nguyen H."/>
            <person name="Wing R."/>
            <person name="Cregan P."/>
            <person name="Specht J."/>
            <person name="Grimwood J."/>
            <person name="Rokhsar D."/>
            <person name="Stacey G."/>
            <person name="Shoemaker R."/>
            <person name="Jackson S."/>
        </authorList>
    </citation>
    <scope>NUCLEOTIDE SEQUENCE</scope>
    <source>
        <tissue evidence="1">Callus</tissue>
    </source>
</reference>
<proteinExistence type="predicted"/>
<keyword evidence="3" id="KW-1185">Reference proteome</keyword>
<sequence>MNSLRLITSFLSRNIFRQVIPVRPLQNLHPLPSVGLRFPHLGLKLHFRRRRRLTHFRQRWILRNMNHWRRRFSHDHNTRRRMRRTCRKRHALLHHRSTRSLKNTSLLNNHHSRWRLVLLRSLTLLLLLLLRRRRRRRRFILFHEHLVVVINPEANFSSYPTEHASLLQRVVNKSFFSSSGKLSSVELDPPEEVVLAAASVAELLVVVDLHFELLELHVLRVGDDELERLVPYRVQLLEPGRGSLPLTVEVRHHVRARAALAIFGEQVARVHHFHHQSPYGLGRLLKRRRHHLLIAECG</sequence>
<dbReference type="OMA" id="FILFHEH"/>
<organism evidence="1">
    <name type="scientific">Glycine max</name>
    <name type="common">Soybean</name>
    <name type="synonym">Glycine hispida</name>
    <dbReference type="NCBI Taxonomy" id="3847"/>
    <lineage>
        <taxon>Eukaryota</taxon>
        <taxon>Viridiplantae</taxon>
        <taxon>Streptophyta</taxon>
        <taxon>Embryophyta</taxon>
        <taxon>Tracheophyta</taxon>
        <taxon>Spermatophyta</taxon>
        <taxon>Magnoliopsida</taxon>
        <taxon>eudicotyledons</taxon>
        <taxon>Gunneridae</taxon>
        <taxon>Pentapetalae</taxon>
        <taxon>rosids</taxon>
        <taxon>fabids</taxon>
        <taxon>Fabales</taxon>
        <taxon>Fabaceae</taxon>
        <taxon>Papilionoideae</taxon>
        <taxon>50 kb inversion clade</taxon>
        <taxon>NPAAA clade</taxon>
        <taxon>indigoferoid/millettioid clade</taxon>
        <taxon>Phaseoleae</taxon>
        <taxon>Glycine</taxon>
        <taxon>Glycine subgen. Soja</taxon>
    </lineage>
</organism>
<reference evidence="2" key="2">
    <citation type="submission" date="2018-02" db="UniProtKB">
        <authorList>
            <consortium name="EnsemblPlants"/>
        </authorList>
    </citation>
    <scope>IDENTIFICATION</scope>
    <source>
        <strain evidence="2">Williams 82</strain>
    </source>
</reference>
<dbReference type="EnsemblPlants" id="KRH03427">
    <property type="protein sequence ID" value="KRH03427"/>
    <property type="gene ID" value="GLYMA_17G097200"/>
</dbReference>
<reference evidence="1 2" key="1">
    <citation type="journal article" date="2010" name="Nature">
        <title>Genome sequence of the palaeopolyploid soybean.</title>
        <authorList>
            <person name="Schmutz J."/>
            <person name="Cannon S.B."/>
            <person name="Schlueter J."/>
            <person name="Ma J."/>
            <person name="Mitros T."/>
            <person name="Nelson W."/>
            <person name="Hyten D.L."/>
            <person name="Song Q."/>
            <person name="Thelen J.J."/>
            <person name="Cheng J."/>
            <person name="Xu D."/>
            <person name="Hellsten U."/>
            <person name="May G.D."/>
            <person name="Yu Y."/>
            <person name="Sakurai T."/>
            <person name="Umezawa T."/>
            <person name="Bhattacharyya M.K."/>
            <person name="Sandhu D."/>
            <person name="Valliyodan B."/>
            <person name="Lindquist E."/>
            <person name="Peto M."/>
            <person name="Grant D."/>
            <person name="Shu S."/>
            <person name="Goodstein D."/>
            <person name="Barry K."/>
            <person name="Futrell-Griggs M."/>
            <person name="Abernathy B."/>
            <person name="Du J."/>
            <person name="Tian Z."/>
            <person name="Zhu L."/>
            <person name="Gill N."/>
            <person name="Joshi T."/>
            <person name="Libault M."/>
            <person name="Sethuraman A."/>
            <person name="Zhang X.-C."/>
            <person name="Shinozaki K."/>
            <person name="Nguyen H.T."/>
            <person name="Wing R.A."/>
            <person name="Cregan P."/>
            <person name="Specht J."/>
            <person name="Grimwood J."/>
            <person name="Rokhsar D."/>
            <person name="Stacey G."/>
            <person name="Shoemaker R.C."/>
            <person name="Jackson S.A."/>
        </authorList>
    </citation>
    <scope>NUCLEOTIDE SEQUENCE [LARGE SCALE GENOMIC DNA]</scope>
    <source>
        <strain evidence="2">cv. Williams 82</strain>
        <tissue evidence="1">Callus</tissue>
    </source>
</reference>
<dbReference type="AlphaFoldDB" id="K7MKU6"/>
<dbReference type="EMBL" id="CM000850">
    <property type="protein sequence ID" value="KRH03427.1"/>
    <property type="molecule type" value="Genomic_DNA"/>
</dbReference>